<dbReference type="SMART" id="SM00956">
    <property type="entry name" value="RQC"/>
    <property type="match status" value="1"/>
</dbReference>
<organism evidence="15 16">
    <name type="scientific">Mycena venus</name>
    <dbReference type="NCBI Taxonomy" id="2733690"/>
    <lineage>
        <taxon>Eukaryota</taxon>
        <taxon>Fungi</taxon>
        <taxon>Dikarya</taxon>
        <taxon>Basidiomycota</taxon>
        <taxon>Agaricomycotina</taxon>
        <taxon>Agaricomycetes</taxon>
        <taxon>Agaricomycetidae</taxon>
        <taxon>Agaricales</taxon>
        <taxon>Marasmiineae</taxon>
        <taxon>Mycenaceae</taxon>
        <taxon>Mycena</taxon>
    </lineage>
</organism>
<dbReference type="Pfam" id="PF16124">
    <property type="entry name" value="RecQ_Zn_bind"/>
    <property type="match status" value="1"/>
</dbReference>
<evidence type="ECO:0000256" key="8">
    <source>
        <dbReference type="ARBA" id="ARBA00023235"/>
    </source>
</evidence>
<dbReference type="GO" id="GO:0000724">
    <property type="term" value="P:double-strand break repair via homologous recombination"/>
    <property type="evidence" value="ECO:0007669"/>
    <property type="project" value="TreeGrafter"/>
</dbReference>
<dbReference type="FunFam" id="3.40.50.300:FF:001389">
    <property type="entry name" value="ATP-dependent DNA helicase RecQ"/>
    <property type="match status" value="1"/>
</dbReference>
<dbReference type="PROSITE" id="PS51194">
    <property type="entry name" value="HELICASE_CTER"/>
    <property type="match status" value="1"/>
</dbReference>
<dbReference type="GO" id="GO:0005524">
    <property type="term" value="F:ATP binding"/>
    <property type="evidence" value="ECO:0007669"/>
    <property type="project" value="UniProtKB-KW"/>
</dbReference>
<dbReference type="EC" id="5.6.2.4" evidence="11"/>
<comment type="caution">
    <text evidence="15">The sequence shown here is derived from an EMBL/GenBank/DDBJ whole genome shotgun (WGS) entry which is preliminary data.</text>
</comment>
<comment type="subcellular location">
    <subcellularLocation>
        <location evidence="1">Nucleus</location>
    </subcellularLocation>
</comment>
<feature type="region of interest" description="Disordered" evidence="12">
    <location>
        <begin position="223"/>
        <end position="328"/>
    </location>
</feature>
<dbReference type="EMBL" id="JACAZI010000003">
    <property type="protein sequence ID" value="KAF7364876.1"/>
    <property type="molecule type" value="Genomic_DNA"/>
</dbReference>
<protein>
    <recommendedName>
        <fullName evidence="11">DNA 3'-5' helicase</fullName>
        <ecNumber evidence="11">5.6.2.4</ecNumber>
    </recommendedName>
</protein>
<dbReference type="NCBIfam" id="TIGR00614">
    <property type="entry name" value="recQ_fam"/>
    <property type="match status" value="1"/>
</dbReference>
<proteinExistence type="inferred from homology"/>
<keyword evidence="6" id="KW-0067">ATP-binding</keyword>
<feature type="compositionally biased region" description="Low complexity" evidence="12">
    <location>
        <begin position="32"/>
        <end position="49"/>
    </location>
</feature>
<dbReference type="FunFam" id="3.40.50.300:FF:001975">
    <property type="entry name" value="ATP-dependent DNA helicase"/>
    <property type="match status" value="1"/>
</dbReference>
<dbReference type="Proteomes" id="UP000620124">
    <property type="component" value="Unassembled WGS sequence"/>
</dbReference>
<evidence type="ECO:0000259" key="13">
    <source>
        <dbReference type="PROSITE" id="PS51192"/>
    </source>
</evidence>
<feature type="compositionally biased region" description="Low complexity" evidence="12">
    <location>
        <begin position="928"/>
        <end position="939"/>
    </location>
</feature>
<dbReference type="GO" id="GO:0043138">
    <property type="term" value="F:3'-5' DNA helicase activity"/>
    <property type="evidence" value="ECO:0007669"/>
    <property type="project" value="UniProtKB-EC"/>
</dbReference>
<dbReference type="InterPro" id="IPR014001">
    <property type="entry name" value="Helicase_ATP-bd"/>
</dbReference>
<dbReference type="SUPFAM" id="SSF47819">
    <property type="entry name" value="HRDC-like"/>
    <property type="match status" value="1"/>
</dbReference>
<feature type="compositionally biased region" description="Low complexity" evidence="12">
    <location>
        <begin position="241"/>
        <end position="251"/>
    </location>
</feature>
<dbReference type="PANTHER" id="PTHR13710">
    <property type="entry name" value="DNA HELICASE RECQ FAMILY MEMBER"/>
    <property type="match status" value="1"/>
</dbReference>
<dbReference type="SUPFAM" id="SSF52540">
    <property type="entry name" value="P-loop containing nucleoside triphosphate hydrolases"/>
    <property type="match status" value="1"/>
</dbReference>
<keyword evidence="8" id="KW-0413">Isomerase</keyword>
<dbReference type="GO" id="GO:0006260">
    <property type="term" value="P:DNA replication"/>
    <property type="evidence" value="ECO:0007669"/>
    <property type="project" value="InterPro"/>
</dbReference>
<feature type="compositionally biased region" description="Low complexity" evidence="12">
    <location>
        <begin position="285"/>
        <end position="314"/>
    </location>
</feature>
<dbReference type="Gene3D" id="3.40.50.300">
    <property type="entry name" value="P-loop containing nucleotide triphosphate hydrolases"/>
    <property type="match status" value="2"/>
</dbReference>
<evidence type="ECO:0000256" key="1">
    <source>
        <dbReference type="ARBA" id="ARBA00004123"/>
    </source>
</evidence>
<evidence type="ECO:0000313" key="15">
    <source>
        <dbReference type="EMBL" id="KAF7364876.1"/>
    </source>
</evidence>
<keyword evidence="7" id="KW-0238">DNA-binding</keyword>
<keyword evidence="9" id="KW-0539">Nucleus</keyword>
<dbReference type="InterPro" id="IPR011545">
    <property type="entry name" value="DEAD/DEAH_box_helicase_dom"/>
</dbReference>
<sequence>MSHANFPRGKAKFKPGPGPTGKFQPAPSRGASSITSSNQNPSSSGHASSIAPFRDTPTGFKRSSSSAFPGSDVFKRSRVQQEPTESGAARKSGTDETHFDLILGKVCVGDVPHLGTRCPGVVEVKRGLTLCLATDTRLARGRQTSAYAVLKHSGRDEIKVSHLSKKSLPQLCNLLVQNYEERCQNLISLQNYNESTSRRDIVFLKSIDNFLINRIEAIQEAIASKSSTPPNEHDAFSDNGTSVSSPTTSSSRFIAPDFSPLSTPASSSNQSVTSHESTSSIRFITPNFSPTTTPTSSSDPSTTSHESSFSIPSSLTPDSEPEPLHASFIDDDDLWATMSDIPMDGLEGLDMVAPAVEAQCPSPQQYNEILQRVFRLDQFRANQLDIITECWVRDTVVLMPTGGGKSLCFQLPAVLQNEQNSGVTIVVSPLRALIRDQVDSLKAKGIDAVGFTPDAGSDSECLPNDSKPALIYITPEKLRKSNFLYDALSRLYRGGNLARFAIDEAHCISTWGLDFRDTYRELHTIRDDFPGVPIMALTAAGNSEIVVDIIKGLKLENPKVFKQSFNRPNLKYTVEPKRNDLTQVVDFIKCRHSNERGIVYCTARKTSTQVADRLKKNGINASHYHAGLSDKDQKTIQRQWKAGQFGVIVATIAFGMGIDQPDVRFVIHYDLPKSLDNYYQETGRAGRDGLPAECVLYYQFQDLKFILNLDPSYRTPSDSPVQARKEDAARAVVRFCVEQTICRRVQLLRHFDEDFVEKDCEGCCDNCAAGVTLVSDDLSEEARVVVTLVNSFNPSYEHLTLKHFIAIFRGADTTETRKNGRNRNPGYGAGGSMSPDIAEILFDRLLHLEVLVERKIETKEGRYHWYLKPGPQANRFLDEDRRLTVTYKTATAVSAGRAKRNSQNIPAHQHTDESEVAGEFPAESPTIQDSQQESSGSQDIVESEAFETHGSRDPEELYMKLVAHRKKIASRFGLPVSQTLDEETLQQLSVTPPRDAIRFKRIMLRIEKERQACEELDESHAKEIVERKFEGIDEGFLQLCQAWRWEVDRTVNEDQ</sequence>
<evidence type="ECO:0000259" key="14">
    <source>
        <dbReference type="PROSITE" id="PS51194"/>
    </source>
</evidence>
<dbReference type="Gene3D" id="1.10.10.10">
    <property type="entry name" value="Winged helix-like DNA-binding domain superfamily/Winged helix DNA-binding domain"/>
    <property type="match status" value="1"/>
</dbReference>
<evidence type="ECO:0000256" key="2">
    <source>
        <dbReference type="ARBA" id="ARBA00005446"/>
    </source>
</evidence>
<dbReference type="SUPFAM" id="SSF46785">
    <property type="entry name" value="Winged helix' DNA-binding domain"/>
    <property type="match status" value="1"/>
</dbReference>
<dbReference type="PANTHER" id="PTHR13710:SF153">
    <property type="entry name" value="RECQ-LIKE DNA HELICASE BLM"/>
    <property type="match status" value="1"/>
</dbReference>
<dbReference type="GO" id="GO:0009378">
    <property type="term" value="F:four-way junction helicase activity"/>
    <property type="evidence" value="ECO:0007669"/>
    <property type="project" value="TreeGrafter"/>
</dbReference>
<reference evidence="15" key="1">
    <citation type="submission" date="2020-05" db="EMBL/GenBank/DDBJ databases">
        <title>Mycena genomes resolve the evolution of fungal bioluminescence.</title>
        <authorList>
            <person name="Tsai I.J."/>
        </authorList>
    </citation>
    <scope>NUCLEOTIDE SEQUENCE</scope>
    <source>
        <strain evidence="15">CCC161011</strain>
    </source>
</reference>
<keyword evidence="5 15" id="KW-0347">Helicase</keyword>
<dbReference type="GO" id="GO:0016787">
    <property type="term" value="F:hydrolase activity"/>
    <property type="evidence" value="ECO:0007669"/>
    <property type="project" value="UniProtKB-KW"/>
</dbReference>
<evidence type="ECO:0000256" key="9">
    <source>
        <dbReference type="ARBA" id="ARBA00023242"/>
    </source>
</evidence>
<dbReference type="GO" id="GO:0005737">
    <property type="term" value="C:cytoplasm"/>
    <property type="evidence" value="ECO:0007669"/>
    <property type="project" value="TreeGrafter"/>
</dbReference>
<feature type="domain" description="Helicase C-terminal" evidence="14">
    <location>
        <begin position="580"/>
        <end position="729"/>
    </location>
</feature>
<feature type="region of interest" description="Disordered" evidence="12">
    <location>
        <begin position="1"/>
        <end position="93"/>
    </location>
</feature>
<accession>A0A8H6YU75</accession>
<dbReference type="InterPro" id="IPR027417">
    <property type="entry name" value="P-loop_NTPase"/>
</dbReference>
<dbReference type="InterPro" id="IPR036390">
    <property type="entry name" value="WH_DNA-bd_sf"/>
</dbReference>
<evidence type="ECO:0000256" key="12">
    <source>
        <dbReference type="SAM" id="MobiDB-lite"/>
    </source>
</evidence>
<dbReference type="GO" id="GO:0005694">
    <property type="term" value="C:chromosome"/>
    <property type="evidence" value="ECO:0007669"/>
    <property type="project" value="TreeGrafter"/>
</dbReference>
<dbReference type="InterPro" id="IPR032284">
    <property type="entry name" value="RecQ_Zn-bd"/>
</dbReference>
<evidence type="ECO:0000256" key="3">
    <source>
        <dbReference type="ARBA" id="ARBA00022741"/>
    </source>
</evidence>
<dbReference type="CDD" id="cd17920">
    <property type="entry name" value="DEXHc_RecQ"/>
    <property type="match status" value="1"/>
</dbReference>
<evidence type="ECO:0000256" key="6">
    <source>
        <dbReference type="ARBA" id="ARBA00022840"/>
    </source>
</evidence>
<dbReference type="CDD" id="cd18794">
    <property type="entry name" value="SF2_C_RecQ"/>
    <property type="match status" value="1"/>
</dbReference>
<dbReference type="AlphaFoldDB" id="A0A8H6YU75"/>
<comment type="catalytic activity">
    <reaction evidence="10">
        <text>Couples ATP hydrolysis with the unwinding of duplex DNA by translocating in the 3'-5' direction.</text>
        <dbReference type="EC" id="5.6.2.4"/>
    </reaction>
</comment>
<feature type="region of interest" description="Disordered" evidence="12">
    <location>
        <begin position="892"/>
        <end position="940"/>
    </location>
</feature>
<dbReference type="Pfam" id="PF00271">
    <property type="entry name" value="Helicase_C"/>
    <property type="match status" value="1"/>
</dbReference>
<gene>
    <name evidence="15" type="ORF">MVEN_00357900</name>
</gene>
<dbReference type="InterPro" id="IPR010997">
    <property type="entry name" value="HRDC-like_sf"/>
</dbReference>
<dbReference type="GO" id="GO:0005634">
    <property type="term" value="C:nucleus"/>
    <property type="evidence" value="ECO:0007669"/>
    <property type="project" value="UniProtKB-SubCell"/>
</dbReference>
<dbReference type="SMART" id="SM00490">
    <property type="entry name" value="HELICc"/>
    <property type="match status" value="1"/>
</dbReference>
<dbReference type="InterPro" id="IPR001650">
    <property type="entry name" value="Helicase_C-like"/>
</dbReference>
<dbReference type="InterPro" id="IPR036388">
    <property type="entry name" value="WH-like_DNA-bd_sf"/>
</dbReference>
<dbReference type="GO" id="GO:0003677">
    <property type="term" value="F:DNA binding"/>
    <property type="evidence" value="ECO:0007669"/>
    <property type="project" value="UniProtKB-KW"/>
</dbReference>
<evidence type="ECO:0000256" key="11">
    <source>
        <dbReference type="ARBA" id="ARBA00034808"/>
    </source>
</evidence>
<evidence type="ECO:0000313" key="16">
    <source>
        <dbReference type="Proteomes" id="UP000620124"/>
    </source>
</evidence>
<comment type="similarity">
    <text evidence="2">Belongs to the helicase family. RecQ subfamily.</text>
</comment>
<feature type="domain" description="Helicase ATP-binding" evidence="13">
    <location>
        <begin position="386"/>
        <end position="559"/>
    </location>
</feature>
<dbReference type="InterPro" id="IPR018982">
    <property type="entry name" value="RQC_domain"/>
</dbReference>
<dbReference type="Pfam" id="PF00270">
    <property type="entry name" value="DEAD"/>
    <property type="match status" value="1"/>
</dbReference>
<dbReference type="Pfam" id="PF09382">
    <property type="entry name" value="RQC"/>
    <property type="match status" value="1"/>
</dbReference>
<keyword evidence="16" id="KW-1185">Reference proteome</keyword>
<evidence type="ECO:0000256" key="10">
    <source>
        <dbReference type="ARBA" id="ARBA00034617"/>
    </source>
</evidence>
<dbReference type="OrthoDB" id="10261556at2759"/>
<name>A0A8H6YU75_9AGAR</name>
<evidence type="ECO:0000256" key="5">
    <source>
        <dbReference type="ARBA" id="ARBA00022806"/>
    </source>
</evidence>
<dbReference type="PROSITE" id="PS51192">
    <property type="entry name" value="HELICASE_ATP_BIND_1"/>
    <property type="match status" value="1"/>
</dbReference>
<feature type="compositionally biased region" description="Polar residues" evidence="12">
    <location>
        <begin position="260"/>
        <end position="282"/>
    </location>
</feature>
<evidence type="ECO:0000256" key="4">
    <source>
        <dbReference type="ARBA" id="ARBA00022801"/>
    </source>
</evidence>
<dbReference type="InterPro" id="IPR004589">
    <property type="entry name" value="DNA_helicase_ATP-dep_RecQ"/>
</dbReference>
<dbReference type="SMART" id="SM00487">
    <property type="entry name" value="DEXDc"/>
    <property type="match status" value="1"/>
</dbReference>
<evidence type="ECO:0000256" key="7">
    <source>
        <dbReference type="ARBA" id="ARBA00023125"/>
    </source>
</evidence>
<keyword evidence="3" id="KW-0547">Nucleotide-binding</keyword>
<keyword evidence="4" id="KW-0378">Hydrolase</keyword>